<feature type="transmembrane region" description="Helical" evidence="1">
    <location>
        <begin position="5"/>
        <end position="21"/>
    </location>
</feature>
<accession>A0A1Z4JHR3</accession>
<dbReference type="AlphaFoldDB" id="A0A1Z4JHR3"/>
<proteinExistence type="predicted"/>
<feature type="transmembrane region" description="Helical" evidence="1">
    <location>
        <begin position="27"/>
        <end position="44"/>
    </location>
</feature>
<sequence>MRELLAITSLICWLILMIWVYRNSPEWFFVPFFFFATFLYLRLMEPGKSS</sequence>
<keyword evidence="3" id="KW-1185">Reference proteome</keyword>
<dbReference type="EMBL" id="AP018203">
    <property type="protein sequence ID" value="BAY56067.1"/>
    <property type="molecule type" value="Genomic_DNA"/>
</dbReference>
<evidence type="ECO:0000313" key="3">
    <source>
        <dbReference type="Proteomes" id="UP000217895"/>
    </source>
</evidence>
<name>A0A1Z4JHR3_LEPBY</name>
<organism evidence="2 3">
    <name type="scientific">Leptolyngbya boryana NIES-2135</name>
    <dbReference type="NCBI Taxonomy" id="1973484"/>
    <lineage>
        <taxon>Bacteria</taxon>
        <taxon>Bacillati</taxon>
        <taxon>Cyanobacteriota</taxon>
        <taxon>Cyanophyceae</taxon>
        <taxon>Leptolyngbyales</taxon>
        <taxon>Leptolyngbyaceae</taxon>
        <taxon>Leptolyngbya group</taxon>
        <taxon>Leptolyngbya</taxon>
    </lineage>
</organism>
<keyword evidence="1" id="KW-0472">Membrane</keyword>
<protein>
    <submittedName>
        <fullName evidence="2">Uncharacterized protein</fullName>
    </submittedName>
</protein>
<dbReference type="Proteomes" id="UP000217895">
    <property type="component" value="Chromosome"/>
</dbReference>
<reference evidence="2 3" key="1">
    <citation type="submission" date="2017-06" db="EMBL/GenBank/DDBJ databases">
        <title>Genome sequencing of cyanobaciteial culture collection at National Institute for Environmental Studies (NIES).</title>
        <authorList>
            <person name="Hirose Y."/>
            <person name="Shimura Y."/>
            <person name="Fujisawa T."/>
            <person name="Nakamura Y."/>
            <person name="Kawachi M."/>
        </authorList>
    </citation>
    <scope>NUCLEOTIDE SEQUENCE [LARGE SCALE GENOMIC DNA]</scope>
    <source>
        <strain evidence="2 3">NIES-2135</strain>
    </source>
</reference>
<evidence type="ECO:0000256" key="1">
    <source>
        <dbReference type="SAM" id="Phobius"/>
    </source>
</evidence>
<keyword evidence="1" id="KW-0812">Transmembrane</keyword>
<evidence type="ECO:0000313" key="2">
    <source>
        <dbReference type="EMBL" id="BAY56067.1"/>
    </source>
</evidence>
<gene>
    <name evidence="2" type="ORF">NIES2135_28970</name>
</gene>
<keyword evidence="1" id="KW-1133">Transmembrane helix</keyword>